<feature type="domain" description="G-protein coupled receptors family 1 profile" evidence="12">
    <location>
        <begin position="46"/>
        <end position="589"/>
    </location>
</feature>
<dbReference type="InterPro" id="IPR017452">
    <property type="entry name" value="GPCR_Rhodpsn_7TM"/>
</dbReference>
<evidence type="ECO:0000256" key="1">
    <source>
        <dbReference type="ARBA" id="ARBA00004651"/>
    </source>
</evidence>
<dbReference type="AlphaFoldDB" id="A0A922I2F5"/>
<feature type="transmembrane region" description="Helical" evidence="11">
    <location>
        <begin position="201"/>
        <end position="222"/>
    </location>
</feature>
<dbReference type="Gene3D" id="1.20.1070.10">
    <property type="entry name" value="Rhodopsin 7-helix transmembrane proteins"/>
    <property type="match status" value="2"/>
</dbReference>
<feature type="transmembrane region" description="Helical" evidence="11">
    <location>
        <begin position="117"/>
        <end position="138"/>
    </location>
</feature>
<comment type="caution">
    <text evidence="13">The sequence shown here is derived from an EMBL/GenBank/DDBJ whole genome shotgun (WGS) entry which is preliminary data.</text>
</comment>
<dbReference type="PROSITE" id="PS50262">
    <property type="entry name" value="G_PROTEIN_RECEP_F1_2"/>
    <property type="match status" value="1"/>
</dbReference>
<reference evidence="13" key="2">
    <citation type="journal article" date="2022" name="Res Sq">
        <title>Comparative Genomics Reveals Insights into the Divergent Evolution of Astigmatic Mites and Household Pest Adaptations.</title>
        <authorList>
            <person name="Xiong Q."/>
            <person name="Wan A.T.-Y."/>
            <person name="Liu X.-Y."/>
            <person name="Fung C.S.-H."/>
            <person name="Xiao X."/>
            <person name="Malainual N."/>
            <person name="Hou J."/>
            <person name="Wang L."/>
            <person name="Wang M."/>
            <person name="Yang K."/>
            <person name="Cui Y."/>
            <person name="Leung E."/>
            <person name="Nong W."/>
            <person name="Shin S.-K."/>
            <person name="Au S."/>
            <person name="Jeong K.Y."/>
            <person name="Chew F.T."/>
            <person name="Hui J."/>
            <person name="Leung T.F."/>
            <person name="Tungtrongchitr A."/>
            <person name="Zhong N."/>
            <person name="Liu Z."/>
            <person name="Tsui S."/>
        </authorList>
    </citation>
    <scope>NUCLEOTIDE SEQUENCE</scope>
    <source>
        <strain evidence="13">Derf</strain>
        <tissue evidence="13">Whole organism</tissue>
    </source>
</reference>
<feature type="compositionally biased region" description="Polar residues" evidence="10">
    <location>
        <begin position="467"/>
        <end position="478"/>
    </location>
</feature>
<dbReference type="GO" id="GO:0004930">
    <property type="term" value="F:G protein-coupled receptor activity"/>
    <property type="evidence" value="ECO:0007669"/>
    <property type="project" value="UniProtKB-KW"/>
</dbReference>
<dbReference type="PANTHER" id="PTHR24249">
    <property type="entry name" value="HISTAMINE RECEPTOR-RELATED G-PROTEIN COUPLED RECEPTOR"/>
    <property type="match status" value="1"/>
</dbReference>
<sequence length="671" mass="76587">MDYCDNETLKQFEQTKSSDSLESVVYLYKVFVPILLAGCLLSLILNTVLVIIGTIIQSRLSRSNRSRSPILLLSLNLAATDSIASFLMGFGLLINSFLPVVLGINLTNLCFKLILEIFRLSALIASALHLLALALVHYKGIVNPLHYRSMIFCSQHRTRSIYLISFICWLLPSVVIASYFGSIPCQGFQHETCRSYFIQTFRFRFMIVIAFFIPLVLMLYLYTRIFIIIKRHQKQRLMNQNKSGVSGGGGGGGGGIGISKKKKLMMMTLNTTETTTTTTTNANDTQNDDNVDDDDDEKTTVLQHNDIDIRDDHHYYSSCSKRSSSLLLEKNFVDKFFINNNNNNNDNEKQDKFCLSNKNQEHSQSFMSSIIDHHHEQHGHEMSTPNMNRTCSLNNDLHHQKPTTTTTIKNVQIVEFDNQKERSCIVQKSWQKYLPNSSPSTTNTTTATRITNDPCNDHDDDDENDNYSSKFQNSSINHQKNDHRTINGQHYSDGNESIKRQQNCGTIINANSSITTNNNNTNAKALITTLSILGTYILCWMPAVLFFALTCIDQCYYPINTISYRCRVVFSFITNGLVILKAIIDPFIYTYRMKEMKNALNRCFYFICPFDCVRNCCPPDETSTSNRHYESTSWSRMDNNNSIVSIKMKKLHHHHPSQLTNSQRRRLAANI</sequence>
<dbReference type="Proteomes" id="UP000790347">
    <property type="component" value="Unassembled WGS sequence"/>
</dbReference>
<keyword evidence="5 11" id="KW-1133">Transmembrane helix</keyword>
<feature type="region of interest" description="Disordered" evidence="10">
    <location>
        <begin position="652"/>
        <end position="671"/>
    </location>
</feature>
<evidence type="ECO:0000256" key="10">
    <source>
        <dbReference type="SAM" id="MobiDB-lite"/>
    </source>
</evidence>
<keyword evidence="8" id="KW-0675">Receptor</keyword>
<evidence type="ECO:0000313" key="14">
    <source>
        <dbReference type="Proteomes" id="UP000790347"/>
    </source>
</evidence>
<organism evidence="13 14">
    <name type="scientific">Dermatophagoides farinae</name>
    <name type="common">American house dust mite</name>
    <dbReference type="NCBI Taxonomy" id="6954"/>
    <lineage>
        <taxon>Eukaryota</taxon>
        <taxon>Metazoa</taxon>
        <taxon>Ecdysozoa</taxon>
        <taxon>Arthropoda</taxon>
        <taxon>Chelicerata</taxon>
        <taxon>Arachnida</taxon>
        <taxon>Acari</taxon>
        <taxon>Acariformes</taxon>
        <taxon>Sarcoptiformes</taxon>
        <taxon>Astigmata</taxon>
        <taxon>Psoroptidia</taxon>
        <taxon>Analgoidea</taxon>
        <taxon>Pyroglyphidae</taxon>
        <taxon>Dermatophagoidinae</taxon>
        <taxon>Dermatophagoides</taxon>
    </lineage>
</organism>
<evidence type="ECO:0000256" key="6">
    <source>
        <dbReference type="ARBA" id="ARBA00023040"/>
    </source>
</evidence>
<dbReference type="InterPro" id="IPR000276">
    <property type="entry name" value="GPCR_Rhodpsn"/>
</dbReference>
<feature type="transmembrane region" description="Helical" evidence="11">
    <location>
        <begin position="569"/>
        <end position="589"/>
    </location>
</feature>
<feature type="transmembrane region" description="Helical" evidence="11">
    <location>
        <begin position="30"/>
        <end position="58"/>
    </location>
</feature>
<keyword evidence="4 11" id="KW-0812">Transmembrane</keyword>
<accession>A0A922I2F5</accession>
<feature type="compositionally biased region" description="Low complexity" evidence="10">
    <location>
        <begin position="435"/>
        <end position="454"/>
    </location>
</feature>
<evidence type="ECO:0000259" key="12">
    <source>
        <dbReference type="PROSITE" id="PS50262"/>
    </source>
</evidence>
<feature type="transmembrane region" description="Helical" evidence="11">
    <location>
        <begin position="70"/>
        <end position="97"/>
    </location>
</feature>
<feature type="region of interest" description="Disordered" evidence="10">
    <location>
        <begin position="274"/>
        <end position="297"/>
    </location>
</feature>
<keyword evidence="7 11" id="KW-0472">Membrane</keyword>
<feature type="compositionally biased region" description="Acidic residues" evidence="10">
    <location>
        <begin position="286"/>
        <end position="297"/>
    </location>
</feature>
<keyword evidence="6" id="KW-0297">G-protein coupled receptor</keyword>
<feature type="transmembrane region" description="Helical" evidence="11">
    <location>
        <begin position="525"/>
        <end position="549"/>
    </location>
</feature>
<keyword evidence="3" id="KW-1003">Cell membrane</keyword>
<evidence type="ECO:0000256" key="3">
    <source>
        <dbReference type="ARBA" id="ARBA00022475"/>
    </source>
</evidence>
<evidence type="ECO:0000256" key="9">
    <source>
        <dbReference type="ARBA" id="ARBA00023224"/>
    </source>
</evidence>
<keyword evidence="14" id="KW-1185">Reference proteome</keyword>
<dbReference type="EMBL" id="ASGP02000003">
    <property type="protein sequence ID" value="KAH9517298.1"/>
    <property type="molecule type" value="Genomic_DNA"/>
</dbReference>
<dbReference type="PANTHER" id="PTHR24249:SF418">
    <property type="entry name" value="G-PROTEIN COUPLED RECEPTORS FAMILY 1 PROFILE DOMAIN-CONTAINING PROTEIN"/>
    <property type="match status" value="1"/>
</dbReference>
<evidence type="ECO:0000256" key="8">
    <source>
        <dbReference type="ARBA" id="ARBA00023170"/>
    </source>
</evidence>
<dbReference type="PRINTS" id="PR00237">
    <property type="entry name" value="GPCRRHODOPSN"/>
</dbReference>
<gene>
    <name evidence="13" type="ORF">DERF_007977</name>
</gene>
<feature type="region of interest" description="Disordered" evidence="10">
    <location>
        <begin position="433"/>
        <end position="486"/>
    </location>
</feature>
<reference evidence="13" key="1">
    <citation type="submission" date="2013-05" db="EMBL/GenBank/DDBJ databases">
        <authorList>
            <person name="Yim A.K.Y."/>
            <person name="Chan T.F."/>
            <person name="Ji K.M."/>
            <person name="Liu X.Y."/>
            <person name="Zhou J.W."/>
            <person name="Li R.Q."/>
            <person name="Yang K.Y."/>
            <person name="Li J."/>
            <person name="Li M."/>
            <person name="Law P.T.W."/>
            <person name="Wu Y.L."/>
            <person name="Cai Z.L."/>
            <person name="Qin H."/>
            <person name="Bao Y."/>
            <person name="Leung R.K.K."/>
            <person name="Ng P.K.S."/>
            <person name="Zou J."/>
            <person name="Zhong X.J."/>
            <person name="Ran P.X."/>
            <person name="Zhong N.S."/>
            <person name="Liu Z.G."/>
            <person name="Tsui S.K.W."/>
        </authorList>
    </citation>
    <scope>NUCLEOTIDE SEQUENCE</scope>
    <source>
        <strain evidence="13">Derf</strain>
        <tissue evidence="13">Whole organism</tissue>
    </source>
</reference>
<dbReference type="InterPro" id="IPR050569">
    <property type="entry name" value="TAAR"/>
</dbReference>
<evidence type="ECO:0000313" key="13">
    <source>
        <dbReference type="EMBL" id="KAH9517298.1"/>
    </source>
</evidence>
<evidence type="ECO:0000256" key="7">
    <source>
        <dbReference type="ARBA" id="ARBA00023136"/>
    </source>
</evidence>
<protein>
    <recommendedName>
        <fullName evidence="12">G-protein coupled receptors family 1 profile domain-containing protein</fullName>
    </recommendedName>
</protein>
<feature type="compositionally biased region" description="Low complexity" evidence="10">
    <location>
        <begin position="274"/>
        <end position="285"/>
    </location>
</feature>
<proteinExistence type="inferred from homology"/>
<feature type="transmembrane region" description="Helical" evidence="11">
    <location>
        <begin position="159"/>
        <end position="181"/>
    </location>
</feature>
<dbReference type="GO" id="GO:0005886">
    <property type="term" value="C:plasma membrane"/>
    <property type="evidence" value="ECO:0007669"/>
    <property type="project" value="UniProtKB-SubCell"/>
</dbReference>
<dbReference type="SUPFAM" id="SSF81321">
    <property type="entry name" value="Family A G protein-coupled receptor-like"/>
    <property type="match status" value="1"/>
</dbReference>
<keyword evidence="9" id="KW-0807">Transducer</keyword>
<dbReference type="Pfam" id="PF00001">
    <property type="entry name" value="7tm_1"/>
    <property type="match status" value="1"/>
</dbReference>
<comment type="subcellular location">
    <subcellularLocation>
        <location evidence="1">Cell membrane</location>
        <topology evidence="1">Multi-pass membrane protein</topology>
    </subcellularLocation>
</comment>
<evidence type="ECO:0000256" key="5">
    <source>
        <dbReference type="ARBA" id="ARBA00022989"/>
    </source>
</evidence>
<name>A0A922I2F5_DERFA</name>
<comment type="similarity">
    <text evidence="2">Belongs to the G-protein coupled receptor 1 family.</text>
</comment>
<evidence type="ECO:0000256" key="11">
    <source>
        <dbReference type="SAM" id="Phobius"/>
    </source>
</evidence>
<evidence type="ECO:0000256" key="2">
    <source>
        <dbReference type="ARBA" id="ARBA00010663"/>
    </source>
</evidence>
<evidence type="ECO:0000256" key="4">
    <source>
        <dbReference type="ARBA" id="ARBA00022692"/>
    </source>
</evidence>